<dbReference type="AlphaFoldDB" id="A0A540VCE2"/>
<accession>A0A540VCE2</accession>
<dbReference type="EMBL" id="VIGC01000024">
    <property type="protein sequence ID" value="TQE94440.1"/>
    <property type="molecule type" value="Genomic_DNA"/>
</dbReference>
<dbReference type="GO" id="GO:0016740">
    <property type="term" value="F:transferase activity"/>
    <property type="evidence" value="ECO:0007669"/>
    <property type="project" value="UniProtKB-KW"/>
</dbReference>
<protein>
    <submittedName>
        <fullName evidence="4">Sulfatase-like hydrolase/transferase</fullName>
    </submittedName>
</protein>
<dbReference type="InParanoid" id="A0A540VCE2"/>
<evidence type="ECO:0000256" key="2">
    <source>
        <dbReference type="ARBA" id="ARBA00022801"/>
    </source>
</evidence>
<evidence type="ECO:0000313" key="5">
    <source>
        <dbReference type="Proteomes" id="UP000317371"/>
    </source>
</evidence>
<dbReference type="PANTHER" id="PTHR45953:SF1">
    <property type="entry name" value="IDURONATE 2-SULFATASE"/>
    <property type="match status" value="1"/>
</dbReference>
<feature type="domain" description="Sulfatase N-terminal" evidence="3">
    <location>
        <begin position="5"/>
        <end position="356"/>
    </location>
</feature>
<dbReference type="PANTHER" id="PTHR45953">
    <property type="entry name" value="IDURONATE 2-SULFATASE"/>
    <property type="match status" value="1"/>
</dbReference>
<comment type="caution">
    <text evidence="4">The sequence shown here is derived from an EMBL/GenBank/DDBJ whole genome shotgun (WGS) entry which is preliminary data.</text>
</comment>
<dbReference type="Proteomes" id="UP000317371">
    <property type="component" value="Unassembled WGS sequence"/>
</dbReference>
<name>A0A540VCE2_9CHLR</name>
<dbReference type="InterPro" id="IPR000917">
    <property type="entry name" value="Sulfatase_N"/>
</dbReference>
<proteinExistence type="predicted"/>
<evidence type="ECO:0000256" key="1">
    <source>
        <dbReference type="ARBA" id="ARBA00022723"/>
    </source>
</evidence>
<reference evidence="4 5" key="1">
    <citation type="submission" date="2019-06" db="EMBL/GenBank/DDBJ databases">
        <title>Genome sequence of Litorilinea aerophila BAA-2444.</title>
        <authorList>
            <person name="Maclea K.S."/>
            <person name="Maurais E.G."/>
            <person name="Iannazzi L.C."/>
        </authorList>
    </citation>
    <scope>NUCLEOTIDE SEQUENCE [LARGE SCALE GENOMIC DNA]</scope>
    <source>
        <strain evidence="4 5">ATCC BAA-2444</strain>
    </source>
</reference>
<dbReference type="Gene3D" id="3.40.720.10">
    <property type="entry name" value="Alkaline Phosphatase, subunit A"/>
    <property type="match status" value="1"/>
</dbReference>
<keyword evidence="1" id="KW-0479">Metal-binding</keyword>
<dbReference type="RefSeq" id="WP_141611358.1">
    <property type="nucleotide sequence ID" value="NZ_VIGC02000024.1"/>
</dbReference>
<dbReference type="OrthoDB" id="9800863at2"/>
<keyword evidence="2 4" id="KW-0378">Hydrolase</keyword>
<gene>
    <name evidence="4" type="ORF">FKZ61_17065</name>
</gene>
<dbReference type="GO" id="GO:0008484">
    <property type="term" value="F:sulfuric ester hydrolase activity"/>
    <property type="evidence" value="ECO:0007669"/>
    <property type="project" value="TreeGrafter"/>
</dbReference>
<dbReference type="InterPro" id="IPR017850">
    <property type="entry name" value="Alkaline_phosphatase_core_sf"/>
</dbReference>
<dbReference type="GO" id="GO:0046872">
    <property type="term" value="F:metal ion binding"/>
    <property type="evidence" value="ECO:0007669"/>
    <property type="project" value="UniProtKB-KW"/>
</dbReference>
<evidence type="ECO:0000259" key="3">
    <source>
        <dbReference type="Pfam" id="PF00884"/>
    </source>
</evidence>
<keyword evidence="4" id="KW-0808">Transferase</keyword>
<dbReference type="SUPFAM" id="SSF53649">
    <property type="entry name" value="Alkaline phosphatase-like"/>
    <property type="match status" value="1"/>
</dbReference>
<organism evidence="4 5">
    <name type="scientific">Litorilinea aerophila</name>
    <dbReference type="NCBI Taxonomy" id="1204385"/>
    <lineage>
        <taxon>Bacteria</taxon>
        <taxon>Bacillati</taxon>
        <taxon>Chloroflexota</taxon>
        <taxon>Caldilineae</taxon>
        <taxon>Caldilineales</taxon>
        <taxon>Caldilineaceae</taxon>
        <taxon>Litorilinea</taxon>
    </lineage>
</organism>
<dbReference type="Pfam" id="PF00884">
    <property type="entry name" value="Sulfatase"/>
    <property type="match status" value="1"/>
</dbReference>
<sequence length="497" mass="56368">MNDRPNVLVIMVDQMKATASHLYGNPFCTTPNLQRLAEEGVRYEHAFTPHPLCVPARISFWTGQYPHSHGGRRNETLMPGGAVHGPRLWKEAGYHVGLIGKNHCFAEPDDLALFDTWCEISHGGLPANPTTRGMAWFRPLEGIRAAHELRRTLVPQNPRFAYGTSNFPLEDYGTGLIAGQTVRFLEQHRADPFALWVSFPDPHEPWVAPEQYAALFPPHQIQLPPWRDDEFDDPRAPERNRVLYQMLGVRQDRLEDLYGLMAVYYGMVRFIDDAVGQILDALEALGLREKTIVVFCSDHGDFMGEHAMQCKGGVFYDCLTRVPLLISWPGQIPAGRRDDSLVNLVDVLPTLLTLQGLDVPPTVQGAPLPTVTDAPPRDAAFAEYGAGGPPFRMADLERFPRPWGRRTLIASLQWREAEGRRKMVRTRRWKYVHDPMGDRDELYDLANDPWELVNVVDEPQHRDVLAELRLRLADWSISTEDARPVPLPDPKHYYGLA</sequence>
<dbReference type="GO" id="GO:0005737">
    <property type="term" value="C:cytoplasm"/>
    <property type="evidence" value="ECO:0007669"/>
    <property type="project" value="TreeGrafter"/>
</dbReference>
<evidence type="ECO:0000313" key="4">
    <source>
        <dbReference type="EMBL" id="TQE94440.1"/>
    </source>
</evidence>
<keyword evidence="5" id="KW-1185">Reference proteome</keyword>